<dbReference type="Proteomes" id="UP001167831">
    <property type="component" value="Unassembled WGS sequence"/>
</dbReference>
<keyword evidence="3" id="KW-0812">Transmembrane</keyword>
<evidence type="ECO:0000256" key="1">
    <source>
        <dbReference type="ARBA" id="ARBA00022723"/>
    </source>
</evidence>
<accession>A0AAW7JFK8</accession>
<dbReference type="AlphaFoldDB" id="A0AAW7JFK8"/>
<dbReference type="GO" id="GO:0008758">
    <property type="term" value="F:UDP-2,3-diacylglucosamine hydrolase activity"/>
    <property type="evidence" value="ECO:0007669"/>
    <property type="project" value="TreeGrafter"/>
</dbReference>
<dbReference type="InterPro" id="IPR029052">
    <property type="entry name" value="Metallo-depent_PP-like"/>
</dbReference>
<dbReference type="CDD" id="cd07385">
    <property type="entry name" value="MPP_YkuE_C"/>
    <property type="match status" value="1"/>
</dbReference>
<dbReference type="EMBL" id="JAUEIE010000002">
    <property type="protein sequence ID" value="MDN0021943.1"/>
    <property type="molecule type" value="Genomic_DNA"/>
</dbReference>
<keyword evidence="7" id="KW-1185">Reference proteome</keyword>
<dbReference type="InterPro" id="IPR051158">
    <property type="entry name" value="Metallophosphoesterase_sf"/>
</dbReference>
<evidence type="ECO:0000256" key="2">
    <source>
        <dbReference type="ARBA" id="ARBA00022801"/>
    </source>
</evidence>
<dbReference type="GO" id="GO:0046872">
    <property type="term" value="F:metal ion binding"/>
    <property type="evidence" value="ECO:0007669"/>
    <property type="project" value="UniProtKB-KW"/>
</dbReference>
<dbReference type="GO" id="GO:0009245">
    <property type="term" value="P:lipid A biosynthetic process"/>
    <property type="evidence" value="ECO:0007669"/>
    <property type="project" value="TreeGrafter"/>
</dbReference>
<protein>
    <submittedName>
        <fullName evidence="6">Metallophosphoesterase</fullName>
    </submittedName>
</protein>
<dbReference type="PANTHER" id="PTHR31302">
    <property type="entry name" value="TRANSMEMBRANE PROTEIN WITH METALLOPHOSPHOESTERASE DOMAIN-RELATED"/>
    <property type="match status" value="1"/>
</dbReference>
<feature type="transmembrane region" description="Helical" evidence="3">
    <location>
        <begin position="96"/>
        <end position="118"/>
    </location>
</feature>
<dbReference type="SUPFAM" id="SSF56300">
    <property type="entry name" value="Metallo-dependent phosphatases"/>
    <property type="match status" value="1"/>
</dbReference>
<reference evidence="6" key="2">
    <citation type="submission" date="2023-08" db="EMBL/GenBank/DDBJ databases">
        <title>Identification and characterization of horizontal gene transfer across gut microbiota members of farm animals based on homology search.</title>
        <authorList>
            <person name="Schwarzerova J."/>
            <person name="Nykrynova M."/>
            <person name="Jureckova K."/>
            <person name="Cejkova D."/>
            <person name="Rychlik I."/>
        </authorList>
    </citation>
    <scope>NUCLEOTIDE SEQUENCE</scope>
    <source>
        <strain evidence="6">ET15</strain>
        <strain evidence="5">ET37</strain>
    </source>
</reference>
<evidence type="ECO:0000313" key="5">
    <source>
        <dbReference type="EMBL" id="MDN0021943.1"/>
    </source>
</evidence>
<keyword evidence="2" id="KW-0378">Hydrolase</keyword>
<proteinExistence type="predicted"/>
<dbReference type="InterPro" id="IPR004843">
    <property type="entry name" value="Calcineurin-like_PHP"/>
</dbReference>
<feature type="transmembrane region" description="Helical" evidence="3">
    <location>
        <begin position="58"/>
        <end position="84"/>
    </location>
</feature>
<keyword evidence="1" id="KW-0479">Metal-binding</keyword>
<name>A0AAW7JFK8_9BACT</name>
<dbReference type="PANTHER" id="PTHR31302:SF31">
    <property type="entry name" value="PHOSPHODIESTERASE YAEI"/>
    <property type="match status" value="1"/>
</dbReference>
<keyword evidence="3" id="KW-1133">Transmembrane helix</keyword>
<organism evidence="6 8">
    <name type="scientific">Leyella lascolaii</name>
    <dbReference type="NCBI Taxonomy" id="1776379"/>
    <lineage>
        <taxon>Bacteria</taxon>
        <taxon>Pseudomonadati</taxon>
        <taxon>Bacteroidota</taxon>
        <taxon>Bacteroidia</taxon>
        <taxon>Bacteroidales</taxon>
        <taxon>Prevotellaceae</taxon>
        <taxon>Leyella</taxon>
    </lineage>
</organism>
<reference evidence="6" key="1">
    <citation type="submission" date="2023-06" db="EMBL/GenBank/DDBJ databases">
        <authorList>
            <person name="Zeman M."/>
            <person name="Kubasova T."/>
            <person name="Jahodarova E."/>
            <person name="Nykrynova M."/>
            <person name="Rychlik I."/>
        </authorList>
    </citation>
    <scope>NUCLEOTIDE SEQUENCE</scope>
    <source>
        <strain evidence="6">ET15</strain>
        <strain evidence="5">ET37</strain>
    </source>
</reference>
<dbReference type="Gene3D" id="3.60.21.10">
    <property type="match status" value="1"/>
</dbReference>
<evidence type="ECO:0000313" key="8">
    <source>
        <dbReference type="Proteomes" id="UP001168478"/>
    </source>
</evidence>
<evidence type="ECO:0000313" key="7">
    <source>
        <dbReference type="Proteomes" id="UP001167831"/>
    </source>
</evidence>
<dbReference type="GO" id="GO:0016020">
    <property type="term" value="C:membrane"/>
    <property type="evidence" value="ECO:0007669"/>
    <property type="project" value="GOC"/>
</dbReference>
<evidence type="ECO:0000256" key="3">
    <source>
        <dbReference type="SAM" id="Phobius"/>
    </source>
</evidence>
<sequence length="376" mass="42249">MAIVLPDVYLYVRYLRHRTDLGVFQHMLWWVPGIIMTAYTVGLSLIRDFAPGNMMWLNVYLFMCGLVIVPKLLFVTCSSVGLLLRRLFSLRRNWGNFVGIVLVLFSLYMLIYGSTVGVRKFTVRHVSLYFDDLPPAFDGYRIVQFTDLHAGSVEAEVLERTAETINSLDADAVVFTGDLQNMLPDELRHYGRELSSLKAKDGVFSVLGNHDYSLYVKADTSVCNANERRLIALERGYGWTLLMNEHRVIRRGSDSIVIAGEENGGKAPFPKKSDLKKTLAGVSSDAFIVLLQHDPSAWRRYILPCSDVRLTLSGHTHGGQISMFGYRPTQLSGTEDSGLYREGNHFLYVSTGVGGLVPFRFGVTPEIVVLTLHKIK</sequence>
<gene>
    <name evidence="5" type="ORF">QVN81_02725</name>
    <name evidence="6" type="ORF">QVN84_03875</name>
</gene>
<dbReference type="EMBL" id="JAUEIF010000002">
    <property type="protein sequence ID" value="MDN0024664.1"/>
    <property type="molecule type" value="Genomic_DNA"/>
</dbReference>
<feature type="transmembrane region" description="Helical" evidence="3">
    <location>
        <begin position="27"/>
        <end position="46"/>
    </location>
</feature>
<comment type="caution">
    <text evidence="6">The sequence shown here is derived from an EMBL/GenBank/DDBJ whole genome shotgun (WGS) entry which is preliminary data.</text>
</comment>
<feature type="domain" description="Calcineurin-like phosphoesterase" evidence="4">
    <location>
        <begin position="141"/>
        <end position="318"/>
    </location>
</feature>
<dbReference type="Pfam" id="PF00149">
    <property type="entry name" value="Metallophos"/>
    <property type="match status" value="1"/>
</dbReference>
<keyword evidence="3" id="KW-0472">Membrane</keyword>
<evidence type="ECO:0000313" key="6">
    <source>
        <dbReference type="EMBL" id="MDN0024664.1"/>
    </source>
</evidence>
<evidence type="ECO:0000259" key="4">
    <source>
        <dbReference type="Pfam" id="PF00149"/>
    </source>
</evidence>
<dbReference type="Proteomes" id="UP001168478">
    <property type="component" value="Unassembled WGS sequence"/>
</dbReference>